<feature type="compositionally biased region" description="Basic and acidic residues" evidence="1">
    <location>
        <begin position="19"/>
        <end position="40"/>
    </location>
</feature>
<gene>
    <name evidence="2" type="ORF">FSP39_012395</name>
</gene>
<accession>A0AA88XQQ9</accession>
<dbReference type="InterPro" id="IPR036002">
    <property type="entry name" value="Stathmin_sf"/>
</dbReference>
<sequence>MGCKNSKGAGRIQPVGPAEIKRDNSRLKKCKSELDADNAPRNKRSAMRRTKSNKSNNLGGSCASLDSARSIEDSDRGFSATSKKSKHSTDSGLGEDYAHVITEDSDPDKVRKIEEAFVENDGLDLGISGTQCPIRTSAKDRERMQEAMILQALREEGLITRSQGQGASGMSFEITSKDLPPLSRPPPRLAKLEKRRKKKKQLTEEEIREKLERAERRKRKKEQERLEKIKEMEKSNPNDALEAFAQMQKNKENQVHQKLDHVSDNREKRLKEIQEKLKERERRAEMVRKRKQLAALEGAPSEENLGEIPQGKQLEM</sequence>
<dbReference type="PROSITE" id="PS51663">
    <property type="entry name" value="STATHMIN_3"/>
    <property type="match status" value="1"/>
</dbReference>
<reference evidence="2" key="1">
    <citation type="submission" date="2019-08" db="EMBL/GenBank/DDBJ databases">
        <title>The improved chromosome-level genome for the pearl oyster Pinctada fucata martensii using PacBio sequencing and Hi-C.</title>
        <authorList>
            <person name="Zheng Z."/>
        </authorList>
    </citation>
    <scope>NUCLEOTIDE SEQUENCE</scope>
    <source>
        <strain evidence="2">ZZ-2019</strain>
        <tissue evidence="2">Adductor muscle</tissue>
    </source>
</reference>
<dbReference type="SUPFAM" id="SSF101494">
    <property type="entry name" value="Stathmin"/>
    <property type="match status" value="1"/>
</dbReference>
<evidence type="ECO:0000313" key="2">
    <source>
        <dbReference type="EMBL" id="KAK3090512.1"/>
    </source>
</evidence>
<feature type="compositionally biased region" description="Basic and acidic residues" evidence="1">
    <location>
        <begin position="201"/>
        <end position="236"/>
    </location>
</feature>
<dbReference type="Gene3D" id="6.10.280.30">
    <property type="match status" value="1"/>
</dbReference>
<feature type="compositionally biased region" description="Basic residues" evidence="1">
    <location>
        <begin position="41"/>
        <end position="52"/>
    </location>
</feature>
<dbReference type="GO" id="GO:0031110">
    <property type="term" value="P:regulation of microtubule polymerization or depolymerization"/>
    <property type="evidence" value="ECO:0007669"/>
    <property type="project" value="InterPro"/>
</dbReference>
<keyword evidence="3" id="KW-1185">Reference proteome</keyword>
<name>A0AA88XQQ9_PINIB</name>
<comment type="caution">
    <text evidence="2">The sequence shown here is derived from an EMBL/GenBank/DDBJ whole genome shotgun (WGS) entry which is preliminary data.</text>
</comment>
<dbReference type="InterPro" id="IPR000956">
    <property type="entry name" value="Stathmin_fam"/>
</dbReference>
<dbReference type="PRINTS" id="PR00345">
    <property type="entry name" value="STATHMIN"/>
</dbReference>
<dbReference type="EMBL" id="VSWD01000010">
    <property type="protein sequence ID" value="KAK3090512.1"/>
    <property type="molecule type" value="Genomic_DNA"/>
</dbReference>
<dbReference type="PANTHER" id="PTHR10104">
    <property type="entry name" value="STATHMIN"/>
    <property type="match status" value="1"/>
</dbReference>
<evidence type="ECO:0000256" key="1">
    <source>
        <dbReference type="SAM" id="MobiDB-lite"/>
    </source>
</evidence>
<feature type="region of interest" description="Disordered" evidence="1">
    <location>
        <begin position="160"/>
        <end position="316"/>
    </location>
</feature>
<organism evidence="2 3">
    <name type="scientific">Pinctada imbricata</name>
    <name type="common">Atlantic pearl-oyster</name>
    <name type="synonym">Pinctada martensii</name>
    <dbReference type="NCBI Taxonomy" id="66713"/>
    <lineage>
        <taxon>Eukaryota</taxon>
        <taxon>Metazoa</taxon>
        <taxon>Spiralia</taxon>
        <taxon>Lophotrochozoa</taxon>
        <taxon>Mollusca</taxon>
        <taxon>Bivalvia</taxon>
        <taxon>Autobranchia</taxon>
        <taxon>Pteriomorphia</taxon>
        <taxon>Pterioida</taxon>
        <taxon>Pterioidea</taxon>
        <taxon>Pteriidae</taxon>
        <taxon>Pinctada</taxon>
    </lineage>
</organism>
<dbReference type="Pfam" id="PF00836">
    <property type="entry name" value="Stathmin"/>
    <property type="match status" value="1"/>
</dbReference>
<evidence type="ECO:0000313" key="3">
    <source>
        <dbReference type="Proteomes" id="UP001186944"/>
    </source>
</evidence>
<feature type="region of interest" description="Disordered" evidence="1">
    <location>
        <begin position="1"/>
        <end position="102"/>
    </location>
</feature>
<feature type="compositionally biased region" description="Basic and acidic residues" evidence="1">
    <location>
        <begin position="249"/>
        <end position="287"/>
    </location>
</feature>
<proteinExistence type="predicted"/>
<dbReference type="Proteomes" id="UP001186944">
    <property type="component" value="Unassembled WGS sequence"/>
</dbReference>
<protein>
    <submittedName>
        <fullName evidence="2">Uncharacterized protein</fullName>
    </submittedName>
</protein>
<dbReference type="AlphaFoldDB" id="A0AA88XQQ9"/>